<dbReference type="Proteomes" id="UP000886611">
    <property type="component" value="Unassembled WGS sequence"/>
</dbReference>
<evidence type="ECO:0000313" key="1">
    <source>
        <dbReference type="EMBL" id="KAG2458350.1"/>
    </source>
</evidence>
<reference evidence="1 2" key="1">
    <citation type="journal article" date="2021" name="Cell">
        <title>Tracing the genetic footprints of vertebrate landing in non-teleost ray-finned fishes.</title>
        <authorList>
            <person name="Bi X."/>
            <person name="Wang K."/>
            <person name="Yang L."/>
            <person name="Pan H."/>
            <person name="Jiang H."/>
            <person name="Wei Q."/>
            <person name="Fang M."/>
            <person name="Yu H."/>
            <person name="Zhu C."/>
            <person name="Cai Y."/>
            <person name="He Y."/>
            <person name="Gan X."/>
            <person name="Zeng H."/>
            <person name="Yu D."/>
            <person name="Zhu Y."/>
            <person name="Jiang H."/>
            <person name="Qiu Q."/>
            <person name="Yang H."/>
            <person name="Zhang Y.E."/>
            <person name="Wang W."/>
            <person name="Zhu M."/>
            <person name="He S."/>
            <person name="Zhang G."/>
        </authorList>
    </citation>
    <scope>NUCLEOTIDE SEQUENCE [LARGE SCALE GENOMIC DNA]</scope>
    <source>
        <strain evidence="1">Bchr_013</strain>
    </source>
</reference>
<protein>
    <submittedName>
        <fullName evidence="1">NATT3 protein</fullName>
    </submittedName>
</protein>
<keyword evidence="2" id="KW-1185">Reference proteome</keyword>
<feature type="non-terminal residue" evidence="1">
    <location>
        <position position="1"/>
    </location>
</feature>
<dbReference type="AlphaFoldDB" id="A0A8X7WZD5"/>
<accession>A0A8X7WZD5</accession>
<feature type="non-terminal residue" evidence="1">
    <location>
        <position position="361"/>
    </location>
</feature>
<dbReference type="InterPro" id="IPR006616">
    <property type="entry name" value="DM9_repeat"/>
</dbReference>
<sequence>MLQNTSPQRRSLDSTSVFGSTINLQWVPFTGFVPKYRVSIWNSYESRTDYVCKVKCEPGFYNPSKGSRCYYAYGGKEYYSYSFDFLVNWDNFELLEWVPGSYGSYPALAVKVCEGYDVLVGKNKYGLGKVVPKQSSFYLPWEGYQYAYYYYDVLSINKGSYSQEVTNVMYDTNKAKVLELPFEMLKMSSLDNYECQSVKRTVTLKGTSLNKYECLSINNIFTHDLTTDENHWDIQRSKMYGKSIIFSAGIPEFHSGSVSVSIETQFRTTLGKPLNISDHYKVSVEMIVDPSHSCKVKILEKKVTASIPFTARLSRFYSSGNRASTSIVGQYHGMQAENLKAVVEKCEQIPNAQPCPSEGSG</sequence>
<dbReference type="CDD" id="cd20220">
    <property type="entry name" value="PFM_natterin-3-like"/>
    <property type="match status" value="1"/>
</dbReference>
<gene>
    <name evidence="1" type="primary">Natt3_1</name>
    <name evidence="1" type="ORF">GTO96_0018024</name>
</gene>
<organism evidence="1 2">
    <name type="scientific">Polypterus senegalus</name>
    <name type="common">Senegal bichir</name>
    <dbReference type="NCBI Taxonomy" id="55291"/>
    <lineage>
        <taxon>Eukaryota</taxon>
        <taxon>Metazoa</taxon>
        <taxon>Chordata</taxon>
        <taxon>Craniata</taxon>
        <taxon>Vertebrata</taxon>
        <taxon>Euteleostomi</taxon>
        <taxon>Actinopterygii</taxon>
        <taxon>Polypteriformes</taxon>
        <taxon>Polypteridae</taxon>
        <taxon>Polypterus</taxon>
    </lineage>
</organism>
<dbReference type="PANTHER" id="PTHR31649:SF1">
    <property type="entry name" value="FARNESOIC ACID O-METHYL TRANSFERASE DOMAIN-CONTAINING PROTEIN"/>
    <property type="match status" value="1"/>
</dbReference>
<dbReference type="EMBL" id="JAATIS010007298">
    <property type="protein sequence ID" value="KAG2458350.1"/>
    <property type="molecule type" value="Genomic_DNA"/>
</dbReference>
<dbReference type="PANTHER" id="PTHR31649">
    <property type="entry name" value="AGAP009604-PA"/>
    <property type="match status" value="1"/>
</dbReference>
<comment type="caution">
    <text evidence="1">The sequence shown here is derived from an EMBL/GenBank/DDBJ whole genome shotgun (WGS) entry which is preliminary data.</text>
</comment>
<proteinExistence type="predicted"/>
<dbReference type="Gene3D" id="2.170.15.10">
    <property type="entry name" value="Proaerolysin, chain A, domain 3"/>
    <property type="match status" value="1"/>
</dbReference>
<dbReference type="Pfam" id="PF11901">
    <property type="entry name" value="DM9"/>
    <property type="match status" value="1"/>
</dbReference>
<dbReference type="SUPFAM" id="SSF56973">
    <property type="entry name" value="Aerolisin/ETX pore-forming domain"/>
    <property type="match status" value="1"/>
</dbReference>
<evidence type="ECO:0000313" key="2">
    <source>
        <dbReference type="Proteomes" id="UP000886611"/>
    </source>
</evidence>
<name>A0A8X7WZD5_POLSE</name>